<evidence type="ECO:0008006" key="2">
    <source>
        <dbReference type="Google" id="ProtNLM"/>
    </source>
</evidence>
<proteinExistence type="predicted"/>
<dbReference type="AlphaFoldDB" id="A0A078M906"/>
<accession>A0A078M906</accession>
<name>A0A078M906_9BACL</name>
<gene>
    <name evidence="1" type="ORF">BN1050_01069</name>
</gene>
<dbReference type="EMBL" id="LN483074">
    <property type="protein sequence ID" value="CEA01917.1"/>
    <property type="molecule type" value="Genomic_DNA"/>
</dbReference>
<protein>
    <recommendedName>
        <fullName evidence="2">Antigen I/II N-terminal domain-containing protein</fullName>
    </recommendedName>
</protein>
<dbReference type="PATRIC" id="fig|1461583.4.peg.1030"/>
<sequence>MKKLVLASVAALTLVACGDNDSKKEETTKVENSEKLVVDKNLTNVELTLPASFFEDQTKEEIEEAAKKKGVKEVKINEDGSVYYKMSKATHKEIMSEMKKAVEEGMDSLVNDDDFASFKDISANKDFTKFKVTVNKEAYEGSFDGFGLFGLAIGAAYYDTFSGNHKDNLNIEMTLIDDATGETIETINFPEDFNDNEEASEE</sequence>
<organism evidence="1">
    <name type="scientific">Metalysinibacillus saudimassiliensis</name>
    <dbReference type="NCBI Taxonomy" id="1461583"/>
    <lineage>
        <taxon>Bacteria</taxon>
        <taxon>Bacillati</taxon>
        <taxon>Bacillota</taxon>
        <taxon>Bacilli</taxon>
        <taxon>Bacillales</taxon>
        <taxon>Caryophanaceae</taxon>
        <taxon>Metalysinibacillus</taxon>
    </lineage>
</organism>
<evidence type="ECO:0000313" key="1">
    <source>
        <dbReference type="EMBL" id="CEA01917.1"/>
    </source>
</evidence>
<dbReference type="HOGENOM" id="CLU_098590_1_0_9"/>
<reference evidence="1" key="1">
    <citation type="submission" date="2014-07" db="EMBL/GenBank/DDBJ databases">
        <authorList>
            <person name="Urmite Genomes Urmite Genomes"/>
        </authorList>
    </citation>
    <scope>NUCLEOTIDE SEQUENCE</scope>
    <source>
        <strain evidence="1">13S34_air</strain>
    </source>
</reference>
<dbReference type="PROSITE" id="PS51257">
    <property type="entry name" value="PROKAR_LIPOPROTEIN"/>
    <property type="match status" value="1"/>
</dbReference>